<protein>
    <submittedName>
        <fullName evidence="2">Aminotransferase class I and II</fullName>
    </submittedName>
</protein>
<evidence type="ECO:0000259" key="1">
    <source>
        <dbReference type="Pfam" id="PF00155"/>
    </source>
</evidence>
<dbReference type="GO" id="GO:0008483">
    <property type="term" value="F:transaminase activity"/>
    <property type="evidence" value="ECO:0007669"/>
    <property type="project" value="UniProtKB-KW"/>
</dbReference>
<dbReference type="InterPro" id="IPR015422">
    <property type="entry name" value="PyrdxlP-dep_Trfase_small"/>
</dbReference>
<dbReference type="InterPro" id="IPR004839">
    <property type="entry name" value="Aminotransferase_I/II_large"/>
</dbReference>
<keyword evidence="2" id="KW-0032">Aminotransferase</keyword>
<evidence type="ECO:0000313" key="3">
    <source>
        <dbReference type="Proteomes" id="UP000006250"/>
    </source>
</evidence>
<gene>
    <name evidence="2" type="ORF">DesfrDRAFT_2261</name>
</gene>
<sequence>MPLPPFRLERFFACHEFTAPSLLCASDGETISVAELLDLVPGAAEGLSRLRLGYTDSRGAPELREAIAGLYTTISPDDVLVHVGAEEAIYTFMQAALHPGDDVVVPTPCYQSLSDVAGSMGCRVAPWRCDPAWGFAPDMGELGALLGDRARALVLNFPHNPTGYLPSPEVFASMIGLARERGVRVFSDEVYRLSEAEGVATLPAACDLDAGAVSLGVLSKSFGLAGLRVGWVACRDREFLSRMAAVKDYLSICGSAPSEYLAVCALTAKDALLSRMRALLAENRRLLEAFFHERSDLFHYVSPRGGLTVFPGLVSGDADGFCRAALERAGVLLLPGRLYGEEWPDRFRIGFGRVDFPENLEKFAKFCQDWQSGPKA</sequence>
<dbReference type="InterPro" id="IPR015421">
    <property type="entry name" value="PyrdxlP-dep_Trfase_major"/>
</dbReference>
<dbReference type="Gene3D" id="3.40.640.10">
    <property type="entry name" value="Type I PLP-dependent aspartate aminotransferase-like (Major domain)"/>
    <property type="match status" value="1"/>
</dbReference>
<reference evidence="2 3" key="1">
    <citation type="submission" date="2010-08" db="EMBL/GenBank/DDBJ databases">
        <title>The draft genome of Desulfovibrio fructosovorans JJ.</title>
        <authorList>
            <consortium name="US DOE Joint Genome Institute (JGI-PGF)"/>
            <person name="Lucas S."/>
            <person name="Copeland A."/>
            <person name="Lapidus A."/>
            <person name="Cheng J.-F."/>
            <person name="Bruce D."/>
            <person name="Goodwin L."/>
            <person name="Pitluck S."/>
            <person name="Land M.L."/>
            <person name="Hauser L."/>
            <person name="Chang Y.-J."/>
            <person name="Jeffries C."/>
            <person name="Wall J.D."/>
            <person name="Stahl D.A."/>
            <person name="Arkin A.P."/>
            <person name="Dehal P."/>
            <person name="Stolyar S.M."/>
            <person name="Hazen T.C."/>
            <person name="Woyke T.J."/>
        </authorList>
    </citation>
    <scope>NUCLEOTIDE SEQUENCE [LARGE SCALE GENOMIC DNA]</scope>
    <source>
        <strain evidence="2 3">JJ</strain>
    </source>
</reference>
<feature type="domain" description="Aminotransferase class I/classII large" evidence="1">
    <location>
        <begin position="46"/>
        <end position="351"/>
    </location>
</feature>
<dbReference type="STRING" id="596151.DesfrDRAFT_2261"/>
<keyword evidence="2" id="KW-0808">Transferase</keyword>
<dbReference type="Pfam" id="PF00155">
    <property type="entry name" value="Aminotran_1_2"/>
    <property type="match status" value="1"/>
</dbReference>
<dbReference type="EMBL" id="AECZ01000013">
    <property type="protein sequence ID" value="EFL51102.1"/>
    <property type="molecule type" value="Genomic_DNA"/>
</dbReference>
<dbReference type="GO" id="GO:0030170">
    <property type="term" value="F:pyridoxal phosphate binding"/>
    <property type="evidence" value="ECO:0007669"/>
    <property type="project" value="InterPro"/>
</dbReference>
<name>E1JX28_SOLFR</name>
<dbReference type="InterPro" id="IPR015424">
    <property type="entry name" value="PyrdxlP-dep_Trfase"/>
</dbReference>
<dbReference type="OrthoDB" id="9804474at2"/>
<dbReference type="PANTHER" id="PTHR43510">
    <property type="entry name" value="AMINOTRANSFERASE FUNCTION, HYPOTHETICAL (EUROFUNG)"/>
    <property type="match status" value="1"/>
</dbReference>
<dbReference type="PANTHER" id="PTHR43510:SF1">
    <property type="entry name" value="AMINOTRANSFERASE FUNCTION, HYPOTHETICAL (EUROFUNG)"/>
    <property type="match status" value="1"/>
</dbReference>
<evidence type="ECO:0000313" key="2">
    <source>
        <dbReference type="EMBL" id="EFL51102.1"/>
    </source>
</evidence>
<comment type="caution">
    <text evidence="2">The sequence shown here is derived from an EMBL/GenBank/DDBJ whole genome shotgun (WGS) entry which is preliminary data.</text>
</comment>
<dbReference type="AlphaFoldDB" id="E1JX28"/>
<dbReference type="Gene3D" id="3.90.1150.10">
    <property type="entry name" value="Aspartate Aminotransferase, domain 1"/>
    <property type="match status" value="1"/>
</dbReference>
<proteinExistence type="predicted"/>
<keyword evidence="3" id="KW-1185">Reference proteome</keyword>
<dbReference type="Proteomes" id="UP000006250">
    <property type="component" value="Unassembled WGS sequence"/>
</dbReference>
<dbReference type="eggNOG" id="COG0436">
    <property type="taxonomic scope" value="Bacteria"/>
</dbReference>
<dbReference type="RefSeq" id="WP_005993915.1">
    <property type="nucleotide sequence ID" value="NZ_AECZ01000013.1"/>
</dbReference>
<accession>E1JX28</accession>
<organism evidence="2 3">
    <name type="scientific">Solidesulfovibrio fructosivorans JJ]</name>
    <dbReference type="NCBI Taxonomy" id="596151"/>
    <lineage>
        <taxon>Bacteria</taxon>
        <taxon>Pseudomonadati</taxon>
        <taxon>Thermodesulfobacteriota</taxon>
        <taxon>Desulfovibrionia</taxon>
        <taxon>Desulfovibrionales</taxon>
        <taxon>Desulfovibrionaceae</taxon>
        <taxon>Solidesulfovibrio</taxon>
    </lineage>
</organism>
<dbReference type="CDD" id="cd00609">
    <property type="entry name" value="AAT_like"/>
    <property type="match status" value="1"/>
</dbReference>
<dbReference type="SUPFAM" id="SSF53383">
    <property type="entry name" value="PLP-dependent transferases"/>
    <property type="match status" value="1"/>
</dbReference>